<dbReference type="FunFam" id="3.40.50.300:FF:000777">
    <property type="entry name" value="tRNA (N6-adenosine(37)-N6)-threonylcarbamoyltransferase complex ATPase TsaE"/>
    <property type="match status" value="1"/>
</dbReference>
<name>A0A1G8K0K8_9BACI</name>
<comment type="subcellular location">
    <subcellularLocation>
        <location evidence="1">Cytoplasm</location>
    </subcellularLocation>
</comment>
<dbReference type="RefSeq" id="WP_091585379.1">
    <property type="nucleotide sequence ID" value="NZ_FNDU01000007.1"/>
</dbReference>
<keyword evidence="12" id="KW-1185">Reference proteome</keyword>
<keyword evidence="8" id="KW-0067">ATP-binding</keyword>
<reference evidence="11 12" key="1">
    <citation type="submission" date="2016-10" db="EMBL/GenBank/DDBJ databases">
        <authorList>
            <person name="de Groot N.N."/>
        </authorList>
    </citation>
    <scope>NUCLEOTIDE SEQUENCE [LARGE SCALE GENOMIC DNA]</scope>
    <source>
        <strain evidence="12">P4B,CCM 7963,CECT 7998,DSM 25260,IBRC-M 10614,KCTC 13821</strain>
    </source>
</reference>
<evidence type="ECO:0000256" key="6">
    <source>
        <dbReference type="ARBA" id="ARBA00022723"/>
    </source>
</evidence>
<dbReference type="EMBL" id="FNDU01000007">
    <property type="protein sequence ID" value="SDI36965.1"/>
    <property type="molecule type" value="Genomic_DNA"/>
</dbReference>
<evidence type="ECO:0000256" key="9">
    <source>
        <dbReference type="ARBA" id="ARBA00022842"/>
    </source>
</evidence>
<dbReference type="STRING" id="930129.SAMN05216352_10713"/>
<dbReference type="Proteomes" id="UP000199017">
    <property type="component" value="Unassembled WGS sequence"/>
</dbReference>
<evidence type="ECO:0000313" key="12">
    <source>
        <dbReference type="Proteomes" id="UP000199017"/>
    </source>
</evidence>
<dbReference type="InterPro" id="IPR003442">
    <property type="entry name" value="T6A_TsaE"/>
</dbReference>
<organism evidence="11 12">
    <name type="scientific">Alteribacillus bidgolensis</name>
    <dbReference type="NCBI Taxonomy" id="930129"/>
    <lineage>
        <taxon>Bacteria</taxon>
        <taxon>Bacillati</taxon>
        <taxon>Bacillota</taxon>
        <taxon>Bacilli</taxon>
        <taxon>Bacillales</taxon>
        <taxon>Bacillaceae</taxon>
        <taxon>Alteribacillus</taxon>
    </lineage>
</organism>
<evidence type="ECO:0000256" key="7">
    <source>
        <dbReference type="ARBA" id="ARBA00022741"/>
    </source>
</evidence>
<evidence type="ECO:0000256" key="2">
    <source>
        <dbReference type="ARBA" id="ARBA00007599"/>
    </source>
</evidence>
<keyword evidence="4" id="KW-0963">Cytoplasm</keyword>
<dbReference type="PANTHER" id="PTHR33540:SF2">
    <property type="entry name" value="TRNA THREONYLCARBAMOYLADENOSINE BIOSYNTHESIS PROTEIN TSAE"/>
    <property type="match status" value="1"/>
</dbReference>
<dbReference type="GO" id="GO:0005524">
    <property type="term" value="F:ATP binding"/>
    <property type="evidence" value="ECO:0007669"/>
    <property type="project" value="UniProtKB-KW"/>
</dbReference>
<dbReference type="OrthoDB" id="9815896at2"/>
<dbReference type="NCBIfam" id="TIGR00150">
    <property type="entry name" value="T6A_YjeE"/>
    <property type="match status" value="1"/>
</dbReference>
<dbReference type="GO" id="GO:0002949">
    <property type="term" value="P:tRNA threonylcarbamoyladenosine modification"/>
    <property type="evidence" value="ECO:0007669"/>
    <property type="project" value="InterPro"/>
</dbReference>
<accession>A0A1G8K0K8</accession>
<dbReference type="PANTHER" id="PTHR33540">
    <property type="entry name" value="TRNA THREONYLCARBAMOYLADENOSINE BIOSYNTHESIS PROTEIN TSAE"/>
    <property type="match status" value="1"/>
</dbReference>
<keyword evidence="7" id="KW-0547">Nucleotide-binding</keyword>
<evidence type="ECO:0000256" key="8">
    <source>
        <dbReference type="ARBA" id="ARBA00022840"/>
    </source>
</evidence>
<sequence>MQLEILSTSPDETMNIAQYIGHCLQKGDVLTLDGELGAGKTHFTKGIALALEIKEVVNSPTFTIIKEYTGVLPLYHMDVYRLEEEEAEELGIEEYLEGEGVCVIEWADKIKNLLPIDRLEITIKRMSETDRSIHLNAVGKRFNGLCKELQKNENFSD</sequence>
<dbReference type="InterPro" id="IPR027417">
    <property type="entry name" value="P-loop_NTPase"/>
</dbReference>
<dbReference type="GO" id="GO:0005737">
    <property type="term" value="C:cytoplasm"/>
    <property type="evidence" value="ECO:0007669"/>
    <property type="project" value="UniProtKB-SubCell"/>
</dbReference>
<protein>
    <recommendedName>
        <fullName evidence="3">tRNA threonylcarbamoyladenosine biosynthesis protein TsaE</fullName>
    </recommendedName>
    <alternativeName>
        <fullName evidence="10">t(6)A37 threonylcarbamoyladenosine biosynthesis protein TsaE</fullName>
    </alternativeName>
</protein>
<evidence type="ECO:0000256" key="10">
    <source>
        <dbReference type="ARBA" id="ARBA00032441"/>
    </source>
</evidence>
<keyword evidence="6" id="KW-0479">Metal-binding</keyword>
<dbReference type="Pfam" id="PF02367">
    <property type="entry name" value="TsaE"/>
    <property type="match status" value="1"/>
</dbReference>
<evidence type="ECO:0000256" key="1">
    <source>
        <dbReference type="ARBA" id="ARBA00004496"/>
    </source>
</evidence>
<dbReference type="AlphaFoldDB" id="A0A1G8K0K8"/>
<evidence type="ECO:0000256" key="5">
    <source>
        <dbReference type="ARBA" id="ARBA00022694"/>
    </source>
</evidence>
<gene>
    <name evidence="11" type="ORF">SAMN05216352_10713</name>
</gene>
<dbReference type="Gene3D" id="3.40.50.300">
    <property type="entry name" value="P-loop containing nucleotide triphosphate hydrolases"/>
    <property type="match status" value="1"/>
</dbReference>
<dbReference type="SUPFAM" id="SSF52540">
    <property type="entry name" value="P-loop containing nucleoside triphosphate hydrolases"/>
    <property type="match status" value="1"/>
</dbReference>
<dbReference type="GO" id="GO:0046872">
    <property type="term" value="F:metal ion binding"/>
    <property type="evidence" value="ECO:0007669"/>
    <property type="project" value="UniProtKB-KW"/>
</dbReference>
<evidence type="ECO:0000256" key="4">
    <source>
        <dbReference type="ARBA" id="ARBA00022490"/>
    </source>
</evidence>
<evidence type="ECO:0000313" key="11">
    <source>
        <dbReference type="EMBL" id="SDI36965.1"/>
    </source>
</evidence>
<evidence type="ECO:0000256" key="3">
    <source>
        <dbReference type="ARBA" id="ARBA00019010"/>
    </source>
</evidence>
<proteinExistence type="inferred from homology"/>
<comment type="similarity">
    <text evidence="2">Belongs to the TsaE family.</text>
</comment>
<keyword evidence="5" id="KW-0819">tRNA processing</keyword>
<keyword evidence="9" id="KW-0460">Magnesium</keyword>